<accession>A0A917L999</accession>
<name>A0A917L999_9ACTN</name>
<organism evidence="1 2">
    <name type="scientific">Streptomyces brasiliensis</name>
    <dbReference type="NCBI Taxonomy" id="1954"/>
    <lineage>
        <taxon>Bacteria</taxon>
        <taxon>Bacillati</taxon>
        <taxon>Actinomycetota</taxon>
        <taxon>Actinomycetes</taxon>
        <taxon>Kitasatosporales</taxon>
        <taxon>Streptomycetaceae</taxon>
        <taxon>Streptomyces</taxon>
    </lineage>
</organism>
<evidence type="ECO:0000313" key="1">
    <source>
        <dbReference type="EMBL" id="GGJ53041.1"/>
    </source>
</evidence>
<evidence type="ECO:0000313" key="2">
    <source>
        <dbReference type="Proteomes" id="UP000657574"/>
    </source>
</evidence>
<dbReference type="RefSeq" id="WP_189315797.1">
    <property type="nucleotide sequence ID" value="NZ_BMQA01000043.1"/>
</dbReference>
<dbReference type="AlphaFoldDB" id="A0A917L999"/>
<reference evidence="1" key="2">
    <citation type="submission" date="2020-09" db="EMBL/GenBank/DDBJ databases">
        <authorList>
            <person name="Sun Q."/>
            <person name="Ohkuma M."/>
        </authorList>
    </citation>
    <scope>NUCLEOTIDE SEQUENCE</scope>
    <source>
        <strain evidence="1">JCM 3086</strain>
    </source>
</reference>
<reference evidence="1" key="1">
    <citation type="journal article" date="2014" name="Int. J. Syst. Evol. Microbiol.">
        <title>Complete genome sequence of Corynebacterium casei LMG S-19264T (=DSM 44701T), isolated from a smear-ripened cheese.</title>
        <authorList>
            <consortium name="US DOE Joint Genome Institute (JGI-PGF)"/>
            <person name="Walter F."/>
            <person name="Albersmeier A."/>
            <person name="Kalinowski J."/>
            <person name="Ruckert C."/>
        </authorList>
    </citation>
    <scope>NUCLEOTIDE SEQUENCE</scope>
    <source>
        <strain evidence="1">JCM 3086</strain>
    </source>
</reference>
<comment type="caution">
    <text evidence="1">The sequence shown here is derived from an EMBL/GenBank/DDBJ whole genome shotgun (WGS) entry which is preliminary data.</text>
</comment>
<sequence>MDERLVAQVQHLDQQGRSAKAIARTLGVGVRDVVGVLNGAMQVSAPGRGEPRCWVNAGWSRSVDLEGAPQWTGLDPGAFDAEEVRGLVAVLVAADSARSAKAQVAGFLLDVWCLGVKNALPPEPMTPSQLAAHRHAYFSAFEGHVQVPAELVRALVFGAADYARELGFAPEADFDAAAAVLGEPAGPSPIRFGRDGKPFYVNGPYDDPEAIVRSLRHAVGDDGFHYTVAFPE</sequence>
<gene>
    <name evidence="1" type="ORF">GCM10010121_074800</name>
</gene>
<dbReference type="Proteomes" id="UP000657574">
    <property type="component" value="Unassembled WGS sequence"/>
</dbReference>
<dbReference type="EMBL" id="BMQA01000043">
    <property type="protein sequence ID" value="GGJ53041.1"/>
    <property type="molecule type" value="Genomic_DNA"/>
</dbReference>
<proteinExistence type="predicted"/>
<protein>
    <submittedName>
        <fullName evidence="1">Uncharacterized protein</fullName>
    </submittedName>
</protein>
<keyword evidence="2" id="KW-1185">Reference proteome</keyword>